<dbReference type="PANTHER" id="PTHR31446">
    <property type="entry name" value="ACID PHOSPHATASE/VANADIUM-DEPENDENT HALOPEROXIDASE-RELATED PROTEIN"/>
    <property type="match status" value="1"/>
</dbReference>
<dbReference type="Proteomes" id="UP001652623">
    <property type="component" value="Chromosome 11"/>
</dbReference>
<sequence length="275" mass="29536">MLLHSWSVYPCSSSSSLKLGLGSLQNLLIGFKNPKRSYISTRPRAQFSQEIAQLVQNKVLIAAGASAAIGQLSKPFTSVLLYGRDFDLKAVIRAGGFPSTHSSAVVATATCLGLERGLSDSIFGLTIVYAGLIMYDAQGVRREVGIHAKTLNKVLQAKPEANNINDNIPTRQTDTIDYFQSGILESRGPKLSKEGRYVTSKPANALLVSKSENETKQSNEVQIPCGVAGDIVEERNMNSFISTYPLKESVGHTEVEVAAGALLGFLVSLAVYAVL</sequence>
<evidence type="ECO:0000313" key="1">
    <source>
        <dbReference type="Proteomes" id="UP001652623"/>
    </source>
</evidence>
<dbReference type="InterPro" id="IPR003832">
    <property type="entry name" value="DUF212"/>
</dbReference>
<proteinExistence type="predicted"/>
<dbReference type="PANTHER" id="PTHR31446:SF2">
    <property type="entry name" value="ACID PHOSPHATASE_VANADIUM-DEPENDENT HALOPEROXIDASE-RELATED PROTEIN"/>
    <property type="match status" value="1"/>
</dbReference>
<evidence type="ECO:0000313" key="2">
    <source>
        <dbReference type="RefSeq" id="XP_048320884.2"/>
    </source>
</evidence>
<accession>A0ABM3I5A1</accession>
<name>A0ABM3I5A1_ZIZJJ</name>
<dbReference type="RefSeq" id="XP_048320884.2">
    <property type="nucleotide sequence ID" value="XM_048464927.2"/>
</dbReference>
<protein>
    <submittedName>
        <fullName evidence="2">Uncharacterized protein LOC107433054 isoform X2</fullName>
    </submittedName>
</protein>
<gene>
    <name evidence="2" type="primary">LOC107433054</name>
</gene>
<keyword evidence="1" id="KW-1185">Reference proteome</keyword>
<dbReference type="GeneID" id="107433054"/>
<organism evidence="1 2">
    <name type="scientific">Ziziphus jujuba</name>
    <name type="common">Chinese jujube</name>
    <name type="synonym">Ziziphus sativa</name>
    <dbReference type="NCBI Taxonomy" id="326968"/>
    <lineage>
        <taxon>Eukaryota</taxon>
        <taxon>Viridiplantae</taxon>
        <taxon>Streptophyta</taxon>
        <taxon>Embryophyta</taxon>
        <taxon>Tracheophyta</taxon>
        <taxon>Spermatophyta</taxon>
        <taxon>Magnoliopsida</taxon>
        <taxon>eudicotyledons</taxon>
        <taxon>Gunneridae</taxon>
        <taxon>Pentapetalae</taxon>
        <taxon>rosids</taxon>
        <taxon>fabids</taxon>
        <taxon>Rosales</taxon>
        <taxon>Rhamnaceae</taxon>
        <taxon>Paliureae</taxon>
        <taxon>Ziziphus</taxon>
    </lineage>
</organism>
<dbReference type="Pfam" id="PF02681">
    <property type="entry name" value="DUF212"/>
    <property type="match status" value="1"/>
</dbReference>
<reference evidence="2" key="1">
    <citation type="submission" date="2025-08" db="UniProtKB">
        <authorList>
            <consortium name="RefSeq"/>
        </authorList>
    </citation>
    <scope>IDENTIFICATION</scope>
    <source>
        <tissue evidence="2">Seedling</tissue>
    </source>
</reference>